<feature type="region of interest" description="Disordered" evidence="1">
    <location>
        <begin position="134"/>
        <end position="169"/>
    </location>
</feature>
<evidence type="ECO:0000256" key="1">
    <source>
        <dbReference type="SAM" id="MobiDB-lite"/>
    </source>
</evidence>
<accession>A0A195FAQ8</accession>
<dbReference type="GO" id="GO:0003723">
    <property type="term" value="F:RNA binding"/>
    <property type="evidence" value="ECO:0007669"/>
    <property type="project" value="TreeGrafter"/>
</dbReference>
<dbReference type="Proteomes" id="UP000078541">
    <property type="component" value="Unassembled WGS sequence"/>
</dbReference>
<feature type="compositionally biased region" description="Basic and acidic residues" evidence="1">
    <location>
        <begin position="252"/>
        <end position="272"/>
    </location>
</feature>
<dbReference type="EMBL" id="KQ981720">
    <property type="protein sequence ID" value="KYN37297.1"/>
    <property type="molecule type" value="Genomic_DNA"/>
</dbReference>
<organism evidence="2 3">
    <name type="scientific">Trachymyrmex septentrionalis</name>
    <dbReference type="NCBI Taxonomy" id="34720"/>
    <lineage>
        <taxon>Eukaryota</taxon>
        <taxon>Metazoa</taxon>
        <taxon>Ecdysozoa</taxon>
        <taxon>Arthropoda</taxon>
        <taxon>Hexapoda</taxon>
        <taxon>Insecta</taxon>
        <taxon>Pterygota</taxon>
        <taxon>Neoptera</taxon>
        <taxon>Endopterygota</taxon>
        <taxon>Hymenoptera</taxon>
        <taxon>Apocrita</taxon>
        <taxon>Aculeata</taxon>
        <taxon>Formicoidea</taxon>
        <taxon>Formicidae</taxon>
        <taxon>Myrmicinae</taxon>
        <taxon>Trachymyrmex</taxon>
    </lineage>
</organism>
<evidence type="ECO:0000313" key="2">
    <source>
        <dbReference type="EMBL" id="KYN37297.1"/>
    </source>
</evidence>
<dbReference type="AlphaFoldDB" id="A0A195FAQ8"/>
<feature type="region of interest" description="Disordered" evidence="1">
    <location>
        <begin position="439"/>
        <end position="498"/>
    </location>
</feature>
<feature type="compositionally biased region" description="Basic and acidic residues" evidence="1">
    <location>
        <begin position="441"/>
        <end position="498"/>
    </location>
</feature>
<gene>
    <name evidence="2" type="ORF">ALC56_08354</name>
</gene>
<feature type="region of interest" description="Disordered" evidence="1">
    <location>
        <begin position="314"/>
        <end position="363"/>
    </location>
</feature>
<dbReference type="PANTHER" id="PTHR47048:SF1">
    <property type="entry name" value="PROTEIN SCAF11"/>
    <property type="match status" value="1"/>
</dbReference>
<feature type="compositionally biased region" description="Basic and acidic residues" evidence="1">
    <location>
        <begin position="397"/>
        <end position="411"/>
    </location>
</feature>
<feature type="compositionally biased region" description="Basic residues" evidence="1">
    <location>
        <begin position="139"/>
        <end position="156"/>
    </location>
</feature>
<reference evidence="2 3" key="1">
    <citation type="submission" date="2016-03" db="EMBL/GenBank/DDBJ databases">
        <title>Trachymyrmex septentrionalis WGS genome.</title>
        <authorList>
            <person name="Nygaard S."/>
            <person name="Hu H."/>
            <person name="Boomsma J."/>
            <person name="Zhang G."/>
        </authorList>
    </citation>
    <scope>NUCLEOTIDE SEQUENCE [LARGE SCALE GENOMIC DNA]</scope>
    <source>
        <strain evidence="2">Tsep2-gDNA-1</strain>
        <tissue evidence="2">Whole body</tissue>
    </source>
</reference>
<protein>
    <submittedName>
        <fullName evidence="2">Uncharacterized protein</fullName>
    </submittedName>
</protein>
<feature type="compositionally biased region" description="Basic and acidic residues" evidence="1">
    <location>
        <begin position="207"/>
        <end position="245"/>
    </location>
</feature>
<feature type="compositionally biased region" description="Basic and acidic residues" evidence="1">
    <location>
        <begin position="1"/>
        <end position="12"/>
    </location>
</feature>
<feature type="region of interest" description="Disordered" evidence="1">
    <location>
        <begin position="195"/>
        <end position="283"/>
    </location>
</feature>
<dbReference type="GO" id="GO:0000245">
    <property type="term" value="P:spliceosomal complex assembly"/>
    <property type="evidence" value="ECO:0007669"/>
    <property type="project" value="TreeGrafter"/>
</dbReference>
<sequence>MTVRRCDGKVVEEKEEEEEEEEEERRWGENLRRFHAWRATAERLSHPRRPLLLPSSCRLRGGDGRRGEVETLVGSFGQPFLDLNVRVPTSFTAPRTTAAAAAAAAAATTTTTITATATATATVGRCQRINDVAPEDSKKVRRGRLNSRRKLRRGAPPRRSVSFRGDRSAGVSIAVRRRNAEEGIISRRERSRGAKIDHVVMVSPSGTERKRDREPEREQDRDARGRGGGRERERERVRWRDEDSRVASGTWRESRVKEGADGRLNTFERERPPPLSPPVPPAGEIERNVYRTELETCDTEGRTVERIWADDRVREGTHNRPAPGGETERGKKNEGNECAGCLGGRDRETREKRTSRRRRRRDACAVRVETKCTGIHVYIGGTRDAEGSQRGQRKARREGGRDGGKKRGREARRGEILTLEMRELPRVCGVRNFLTIYIDDGAAKGEKGARESEREREKARESKNESESESESERERERGRERERERARERNGERRRGS</sequence>
<feature type="region of interest" description="Disordered" evidence="1">
    <location>
        <begin position="383"/>
        <end position="411"/>
    </location>
</feature>
<feature type="region of interest" description="Disordered" evidence="1">
    <location>
        <begin position="1"/>
        <end position="27"/>
    </location>
</feature>
<keyword evidence="3" id="KW-1185">Reference proteome</keyword>
<name>A0A195FAQ8_9HYME</name>
<feature type="compositionally biased region" description="Acidic residues" evidence="1">
    <location>
        <begin position="13"/>
        <end position="23"/>
    </location>
</feature>
<dbReference type="PANTHER" id="PTHR47048">
    <property type="entry name" value="PROTEIN SCAF11"/>
    <property type="match status" value="1"/>
</dbReference>
<feature type="compositionally biased region" description="Basic and acidic residues" evidence="1">
    <location>
        <begin position="326"/>
        <end position="335"/>
    </location>
</feature>
<proteinExistence type="predicted"/>
<evidence type="ECO:0000313" key="3">
    <source>
        <dbReference type="Proteomes" id="UP000078541"/>
    </source>
</evidence>